<proteinExistence type="inferred from homology"/>
<dbReference type="Gene3D" id="3.40.50.12780">
    <property type="entry name" value="N-terminal domain of ligase-like"/>
    <property type="match status" value="1"/>
</dbReference>
<evidence type="ECO:0000256" key="1">
    <source>
        <dbReference type="ARBA" id="ARBA00004496"/>
    </source>
</evidence>
<protein>
    <submittedName>
        <fullName evidence="7">4-coumarate-CoA ligase</fullName>
    </submittedName>
</protein>
<keyword evidence="8" id="KW-1185">Reference proteome</keyword>
<dbReference type="Gene3D" id="3.30.300.30">
    <property type="match status" value="1"/>
</dbReference>
<comment type="caution">
    <text evidence="7">The sequence shown here is derived from an EMBL/GenBank/DDBJ whole genome shotgun (WGS) entry which is preliminary data.</text>
</comment>
<dbReference type="AlphaFoldDB" id="A0A2P5B929"/>
<comment type="similarity">
    <text evidence="2">Belongs to the ATP-dependent AMP-binding enzyme family.</text>
</comment>
<dbReference type="CDD" id="cd05904">
    <property type="entry name" value="4CL"/>
    <property type="match status" value="1"/>
</dbReference>
<dbReference type="Pfam" id="PF13193">
    <property type="entry name" value="AMP-binding_C"/>
    <property type="match status" value="1"/>
</dbReference>
<reference evidence="8" key="1">
    <citation type="submission" date="2016-06" db="EMBL/GenBank/DDBJ databases">
        <title>Parallel loss of symbiosis genes in relatives of nitrogen-fixing non-legume Parasponia.</title>
        <authorList>
            <person name="Van Velzen R."/>
            <person name="Holmer R."/>
            <person name="Bu F."/>
            <person name="Rutten L."/>
            <person name="Van Zeijl A."/>
            <person name="Liu W."/>
            <person name="Santuari L."/>
            <person name="Cao Q."/>
            <person name="Sharma T."/>
            <person name="Shen D."/>
            <person name="Roswanjaya Y."/>
            <person name="Wardhani T."/>
            <person name="Kalhor M.S."/>
            <person name="Jansen J."/>
            <person name="Van den Hoogen J."/>
            <person name="Gungor B."/>
            <person name="Hartog M."/>
            <person name="Hontelez J."/>
            <person name="Verver J."/>
            <person name="Yang W.-C."/>
            <person name="Schijlen E."/>
            <person name="Repin R."/>
            <person name="Schilthuizen M."/>
            <person name="Schranz E."/>
            <person name="Heidstra R."/>
            <person name="Miyata K."/>
            <person name="Fedorova E."/>
            <person name="Kohlen W."/>
            <person name="Bisseling T."/>
            <person name="Smit S."/>
            <person name="Geurts R."/>
        </authorList>
    </citation>
    <scope>NUCLEOTIDE SEQUENCE [LARGE SCALE GENOMIC DNA]</scope>
    <source>
        <strain evidence="8">cv. WU1-14</strain>
    </source>
</reference>
<accession>A0A2P5B929</accession>
<evidence type="ECO:0000313" key="8">
    <source>
        <dbReference type="Proteomes" id="UP000237105"/>
    </source>
</evidence>
<keyword evidence="4 7" id="KW-0436">Ligase</keyword>
<dbReference type="FunFam" id="3.30.300.30:FF:000007">
    <property type="entry name" value="4-coumarate--CoA ligase 2"/>
    <property type="match status" value="1"/>
</dbReference>
<evidence type="ECO:0000259" key="6">
    <source>
        <dbReference type="Pfam" id="PF13193"/>
    </source>
</evidence>
<evidence type="ECO:0000313" key="7">
    <source>
        <dbReference type="EMBL" id="PON45310.1"/>
    </source>
</evidence>
<evidence type="ECO:0000259" key="5">
    <source>
        <dbReference type="Pfam" id="PF00501"/>
    </source>
</evidence>
<dbReference type="EMBL" id="JXTB01000334">
    <property type="protein sequence ID" value="PON45310.1"/>
    <property type="molecule type" value="Genomic_DNA"/>
</dbReference>
<dbReference type="GO" id="GO:0005737">
    <property type="term" value="C:cytoplasm"/>
    <property type="evidence" value="ECO:0007669"/>
    <property type="project" value="UniProtKB-SubCell"/>
</dbReference>
<gene>
    <name evidence="7" type="primary">PanOPCL9</name>
    <name evidence="7" type="ORF">PanWU01x14_260150</name>
</gene>
<dbReference type="GO" id="GO:0016405">
    <property type="term" value="F:CoA-ligase activity"/>
    <property type="evidence" value="ECO:0007669"/>
    <property type="project" value="TreeGrafter"/>
</dbReference>
<evidence type="ECO:0000256" key="3">
    <source>
        <dbReference type="ARBA" id="ARBA00022490"/>
    </source>
</evidence>
<feature type="domain" description="AMP-dependent synthetase/ligase" evidence="5">
    <location>
        <begin position="52"/>
        <end position="411"/>
    </location>
</feature>
<dbReference type="Pfam" id="PF00501">
    <property type="entry name" value="AMP-binding"/>
    <property type="match status" value="1"/>
</dbReference>
<evidence type="ECO:0000256" key="4">
    <source>
        <dbReference type="ARBA" id="ARBA00022598"/>
    </source>
</evidence>
<dbReference type="InterPro" id="IPR025110">
    <property type="entry name" value="AMP-bd_C"/>
</dbReference>
<feature type="domain" description="AMP-binding enzyme C-terminal" evidence="6">
    <location>
        <begin position="463"/>
        <end position="538"/>
    </location>
</feature>
<dbReference type="OrthoDB" id="10253869at2759"/>
<dbReference type="Proteomes" id="UP000237105">
    <property type="component" value="Unassembled WGS sequence"/>
</dbReference>
<dbReference type="InterPro" id="IPR042099">
    <property type="entry name" value="ANL_N_sf"/>
</dbReference>
<dbReference type="STRING" id="3476.A0A2P5B929"/>
<name>A0A2P5B929_PARAD</name>
<dbReference type="SUPFAM" id="SSF56801">
    <property type="entry name" value="Acetyl-CoA synthetase-like"/>
    <property type="match status" value="1"/>
</dbReference>
<dbReference type="InterPro" id="IPR000873">
    <property type="entry name" value="AMP-dep_synth/lig_dom"/>
</dbReference>
<dbReference type="PANTHER" id="PTHR24096:SF160">
    <property type="entry name" value="4-COUMARATE--COA LIGASE-LIKE 9"/>
    <property type="match status" value="1"/>
</dbReference>
<sequence length="556" mass="60654">MDESTVYPRSGFNSVTRTFQSLRPPIFDLPPENDPVSAAAYAFLLLRNSPWNWPDSLALVDSATGHRVSYSEFTRRTKTLAANLQSLIGLSKGGTAFVVSPSSVRVPILYFALLTLGVVISPANPVSTESEIARQIELCKPVVAFATSATAHKLRDNHRDRSIRIILIDSPEFDSLTTTTSSTRELDSAVEVSQSDLAAILYSSGTTGKFKGVMLTHRNLIATIAGFSAQARRVGKNAPGVVLYTVPYFHIYGFFHCVRSVGVCDTVVVMGRFELRRMLRAIEEFAVITVVLVPTILLALVKSGRDLTATYNLGSWQTVASGGSALSKDVIAAFKARFPNIVLLQGYGLTEATGVASRTMDPEESVRGWGSSGKISESFEAKIVDPKTGDALAPGQQGELWIRGPAIMKGYIGDEEATSAAIVRDGWLRTGDLCYINEEGFLYVVDRLKELIKYKGYQVAPAELEQLLQSHPDIADAAIIPYPDDEAGQVPMAIVVRQAKSTLGESDIIDFVAKQVAPYKKIRRVAFVDSIPKNATGKILRKELRKIFNPESLSRL</sequence>
<organism evidence="7 8">
    <name type="scientific">Parasponia andersonii</name>
    <name type="common">Sponia andersonii</name>
    <dbReference type="NCBI Taxonomy" id="3476"/>
    <lineage>
        <taxon>Eukaryota</taxon>
        <taxon>Viridiplantae</taxon>
        <taxon>Streptophyta</taxon>
        <taxon>Embryophyta</taxon>
        <taxon>Tracheophyta</taxon>
        <taxon>Spermatophyta</taxon>
        <taxon>Magnoliopsida</taxon>
        <taxon>eudicotyledons</taxon>
        <taxon>Gunneridae</taxon>
        <taxon>Pentapetalae</taxon>
        <taxon>rosids</taxon>
        <taxon>fabids</taxon>
        <taxon>Rosales</taxon>
        <taxon>Cannabaceae</taxon>
        <taxon>Parasponia</taxon>
    </lineage>
</organism>
<dbReference type="PANTHER" id="PTHR24096">
    <property type="entry name" value="LONG-CHAIN-FATTY-ACID--COA LIGASE"/>
    <property type="match status" value="1"/>
</dbReference>
<keyword evidence="3" id="KW-0963">Cytoplasm</keyword>
<evidence type="ECO:0000256" key="2">
    <source>
        <dbReference type="ARBA" id="ARBA00006432"/>
    </source>
</evidence>
<dbReference type="InterPro" id="IPR045851">
    <property type="entry name" value="AMP-bd_C_sf"/>
</dbReference>
<comment type="subcellular location">
    <subcellularLocation>
        <location evidence="1">Cytoplasm</location>
    </subcellularLocation>
</comment>